<dbReference type="Pfam" id="PF02567">
    <property type="entry name" value="PhzC-PhzF"/>
    <property type="match status" value="1"/>
</dbReference>
<accession>A0ABR5EYM3</accession>
<organism evidence="2 3">
    <name type="scientific">Protofrankia coriariae</name>
    <dbReference type="NCBI Taxonomy" id="1562887"/>
    <lineage>
        <taxon>Bacteria</taxon>
        <taxon>Bacillati</taxon>
        <taxon>Actinomycetota</taxon>
        <taxon>Actinomycetes</taxon>
        <taxon>Frankiales</taxon>
        <taxon>Frankiaceae</taxon>
        <taxon>Protofrankia</taxon>
    </lineage>
</organism>
<feature type="region of interest" description="Disordered" evidence="1">
    <location>
        <begin position="219"/>
        <end position="242"/>
    </location>
</feature>
<dbReference type="PIRSF" id="PIRSF016184">
    <property type="entry name" value="PhzC_PhzF"/>
    <property type="match status" value="1"/>
</dbReference>
<evidence type="ECO:0000256" key="1">
    <source>
        <dbReference type="SAM" id="MobiDB-lite"/>
    </source>
</evidence>
<gene>
    <name evidence="2" type="ORF">FrCorBMG51_23975</name>
</gene>
<comment type="caution">
    <text evidence="2">The sequence shown here is derived from an EMBL/GenBank/DDBJ whole genome shotgun (WGS) entry which is preliminary data.</text>
</comment>
<dbReference type="PANTHER" id="PTHR13774">
    <property type="entry name" value="PHENAZINE BIOSYNTHESIS PROTEIN"/>
    <property type="match status" value="1"/>
</dbReference>
<dbReference type="Proteomes" id="UP000035425">
    <property type="component" value="Unassembled WGS sequence"/>
</dbReference>
<dbReference type="SUPFAM" id="SSF54506">
    <property type="entry name" value="Diaminopimelate epimerase-like"/>
    <property type="match status" value="1"/>
</dbReference>
<name>A0ABR5EYM3_9ACTN</name>
<dbReference type="PANTHER" id="PTHR13774:SF32">
    <property type="entry name" value="ANTISENSE-ENHANCING SEQUENCE 1"/>
    <property type="match status" value="1"/>
</dbReference>
<protein>
    <submittedName>
        <fullName evidence="2">Phenazine biosynthesis protein</fullName>
    </submittedName>
</protein>
<reference evidence="2 3" key="1">
    <citation type="submission" date="2014-12" db="EMBL/GenBank/DDBJ databases">
        <title>Frankia sp. BMG5.1 draft genome.</title>
        <authorList>
            <person name="Gtari M."/>
            <person name="Ghodhbane-Gtari F."/>
            <person name="Nouioui I."/>
            <person name="Ktari A."/>
            <person name="Hezbri K."/>
            <person name="Mimouni W."/>
            <person name="Sbissi I."/>
            <person name="Ayari A."/>
            <person name="Yamanaka T."/>
            <person name="Normand P."/>
            <person name="Tisa L.S."/>
            <person name="Boudabous A."/>
        </authorList>
    </citation>
    <scope>NUCLEOTIDE SEQUENCE [LARGE SCALE GENOMIC DNA]</scope>
    <source>
        <strain evidence="2 3">BMG5.1</strain>
    </source>
</reference>
<dbReference type="InterPro" id="IPR003719">
    <property type="entry name" value="Phenazine_PhzF-like"/>
</dbReference>
<evidence type="ECO:0000313" key="2">
    <source>
        <dbReference type="EMBL" id="KLL09570.1"/>
    </source>
</evidence>
<evidence type="ECO:0000313" key="3">
    <source>
        <dbReference type="Proteomes" id="UP000035425"/>
    </source>
</evidence>
<dbReference type="Gene3D" id="3.10.310.10">
    <property type="entry name" value="Diaminopimelate Epimerase, Chain A, domain 1"/>
    <property type="match status" value="2"/>
</dbReference>
<dbReference type="EMBL" id="JWIO01000077">
    <property type="protein sequence ID" value="KLL09570.1"/>
    <property type="molecule type" value="Genomic_DNA"/>
</dbReference>
<sequence>MTPTRETVESRGETPAVVTVRVVRVFTDQAGNHGNPLGVVEDAATTVPDPAHRQEIAARLGYSETVFIDDTATSTISIYTPRTKIPFAGHPAVGAAWFLGRIHGTPQDVLRTEGGDARTWTDDNGVWVRAALASTPPWWHERLDDPKQVDDLTGPLHPGQDFTQLWAWEDEDAGTIRVRTFADRVGIPEDEACGSGAMRLTAALGRPLTLHHGKGSIIHARPGPPGHADIGGTVTEDEPRTL</sequence>
<proteinExistence type="predicted"/>
<keyword evidence="3" id="KW-1185">Reference proteome</keyword>